<dbReference type="AlphaFoldDB" id="A0A6M1LE88"/>
<keyword evidence="3" id="KW-1185">Reference proteome</keyword>
<keyword evidence="1" id="KW-0812">Transmembrane</keyword>
<proteinExistence type="predicted"/>
<name>A0A6M1LE88_9PROT</name>
<evidence type="ECO:0000313" key="2">
    <source>
        <dbReference type="EMBL" id="NGM18482.1"/>
    </source>
</evidence>
<evidence type="ECO:0000256" key="1">
    <source>
        <dbReference type="SAM" id="Phobius"/>
    </source>
</evidence>
<keyword evidence="1" id="KW-1133">Transmembrane helix</keyword>
<organism evidence="2 3">
    <name type="scientific">Falsiroseomonas algicola</name>
    <dbReference type="NCBI Taxonomy" id="2716930"/>
    <lineage>
        <taxon>Bacteria</taxon>
        <taxon>Pseudomonadati</taxon>
        <taxon>Pseudomonadota</taxon>
        <taxon>Alphaproteobacteria</taxon>
        <taxon>Acetobacterales</taxon>
        <taxon>Roseomonadaceae</taxon>
        <taxon>Falsiroseomonas</taxon>
    </lineage>
</organism>
<comment type="caution">
    <text evidence="2">The sequence shown here is derived from an EMBL/GenBank/DDBJ whole genome shotgun (WGS) entry which is preliminary data.</text>
</comment>
<dbReference type="EMBL" id="JAAIKB010000001">
    <property type="protein sequence ID" value="NGM18482.1"/>
    <property type="molecule type" value="Genomic_DNA"/>
</dbReference>
<dbReference type="RefSeq" id="WP_164692377.1">
    <property type="nucleotide sequence ID" value="NZ_JAAIKB010000001.1"/>
</dbReference>
<sequence length="89" mass="9589">MRSLGLILCAAAVAIAAGFGPLYSLAGVMVALYPRSLRMLQAAVDQNISARLWDRVLLPVLSWPAWIFPAVIGVALLYWVGRQAEKGHG</sequence>
<protein>
    <submittedName>
        <fullName evidence="2">Uncharacterized protein</fullName>
    </submittedName>
</protein>
<evidence type="ECO:0000313" key="3">
    <source>
        <dbReference type="Proteomes" id="UP000475385"/>
    </source>
</evidence>
<dbReference type="Proteomes" id="UP000475385">
    <property type="component" value="Unassembled WGS sequence"/>
</dbReference>
<reference evidence="2 3" key="1">
    <citation type="submission" date="2020-03" db="EMBL/GenBank/DDBJ databases">
        <title>Roseomonas stagni sp. nov., isolated from pond water in Japan.</title>
        <authorList>
            <person name="Furuhata K."/>
            <person name="Miyamoto H."/>
            <person name="Goto K."/>
        </authorList>
    </citation>
    <scope>NUCLEOTIDE SEQUENCE [LARGE SCALE GENOMIC DNA]</scope>
    <source>
        <strain evidence="2 3">PeD5</strain>
    </source>
</reference>
<keyword evidence="1" id="KW-0472">Membrane</keyword>
<gene>
    <name evidence="2" type="ORF">G3576_00550</name>
</gene>
<accession>A0A6M1LE88</accession>
<feature type="transmembrane region" description="Helical" evidence="1">
    <location>
        <begin position="61"/>
        <end position="80"/>
    </location>
</feature>